<dbReference type="InterPro" id="IPR005290">
    <property type="entry name" value="Ribosomal_uS15_bac-type"/>
</dbReference>
<gene>
    <name evidence="4 7" type="primary">rpsO</name>
    <name evidence="7" type="ORF">H9L42_11575</name>
</gene>
<evidence type="ECO:0000256" key="1">
    <source>
        <dbReference type="ARBA" id="ARBA00022980"/>
    </source>
</evidence>
<evidence type="ECO:0000256" key="6">
    <source>
        <dbReference type="RuleBase" id="RU004524"/>
    </source>
</evidence>
<dbReference type="CDD" id="cd00353">
    <property type="entry name" value="Ribosomal_S15p_S13e"/>
    <property type="match status" value="1"/>
</dbReference>
<evidence type="ECO:0000256" key="3">
    <source>
        <dbReference type="ARBA" id="ARBA00064542"/>
    </source>
</evidence>
<evidence type="ECO:0000313" key="7">
    <source>
        <dbReference type="EMBL" id="MBC6680459.1"/>
    </source>
</evidence>
<protein>
    <recommendedName>
        <fullName evidence="4">Small ribosomal subunit protein uS15</fullName>
    </recommendedName>
</protein>
<accession>A0A923SSK1</accession>
<dbReference type="NCBIfam" id="TIGR00952">
    <property type="entry name" value="S15_bact"/>
    <property type="match status" value="1"/>
</dbReference>
<dbReference type="InterPro" id="IPR000589">
    <property type="entry name" value="Ribosomal_uS15"/>
</dbReference>
<dbReference type="PROSITE" id="PS00362">
    <property type="entry name" value="RIBOSOMAL_S15"/>
    <property type="match status" value="1"/>
</dbReference>
<evidence type="ECO:0000256" key="5">
    <source>
        <dbReference type="RuleBase" id="RU003919"/>
    </source>
</evidence>
<dbReference type="SUPFAM" id="SSF47060">
    <property type="entry name" value="S15/NS1 RNA-binding domain"/>
    <property type="match status" value="1"/>
</dbReference>
<dbReference type="Proteomes" id="UP000602647">
    <property type="component" value="Unassembled WGS sequence"/>
</dbReference>
<dbReference type="Gene3D" id="1.10.287.10">
    <property type="entry name" value="S15/NS1, RNA-binding"/>
    <property type="match status" value="1"/>
</dbReference>
<dbReference type="EMBL" id="JACRYT010000013">
    <property type="protein sequence ID" value="MBC6680459.1"/>
    <property type="molecule type" value="Genomic_DNA"/>
</dbReference>
<keyword evidence="1 4" id="KW-0689">Ribosomal protein</keyword>
<comment type="caution">
    <text evidence="7">The sequence shown here is derived from an EMBL/GenBank/DDBJ whole genome shotgun (WGS) entry which is preliminary data.</text>
</comment>
<dbReference type="FunFam" id="1.10.287.10:FF:000002">
    <property type="entry name" value="30S ribosomal protein S15"/>
    <property type="match status" value="1"/>
</dbReference>
<name>A0A923SSK1_9FIRM</name>
<keyword evidence="8" id="KW-1185">Reference proteome</keyword>
<keyword evidence="4 6" id="KW-0694">RNA-binding</keyword>
<dbReference type="GO" id="GO:0019843">
    <property type="term" value="F:rRNA binding"/>
    <property type="evidence" value="ECO:0007669"/>
    <property type="project" value="UniProtKB-UniRule"/>
</dbReference>
<dbReference type="PANTHER" id="PTHR23321:SF26">
    <property type="entry name" value="SMALL RIBOSOMAL SUBUNIT PROTEIN US15M"/>
    <property type="match status" value="1"/>
</dbReference>
<organism evidence="7 8">
    <name type="scientific">Zhenpiania hominis</name>
    <dbReference type="NCBI Taxonomy" id="2763644"/>
    <lineage>
        <taxon>Bacteria</taxon>
        <taxon>Bacillati</taxon>
        <taxon>Bacillota</taxon>
        <taxon>Clostridia</taxon>
        <taxon>Peptostreptococcales</taxon>
        <taxon>Anaerovoracaceae</taxon>
        <taxon>Zhenpiania</taxon>
    </lineage>
</organism>
<sequence>MMITQEKKAEIIKEYQLKEGDTGSPEVQVAILTYRINDLNEHLKVHKKDHHSRRGLLKMVGQRRNLLNYLKEKDLERYRSLISRLGLRK</sequence>
<dbReference type="GO" id="GO:0022627">
    <property type="term" value="C:cytosolic small ribosomal subunit"/>
    <property type="evidence" value="ECO:0007669"/>
    <property type="project" value="TreeGrafter"/>
</dbReference>
<dbReference type="HAMAP" id="MF_01343_B">
    <property type="entry name" value="Ribosomal_uS15_B"/>
    <property type="match status" value="1"/>
</dbReference>
<dbReference type="AlphaFoldDB" id="A0A923SSK1"/>
<reference evidence="7" key="1">
    <citation type="submission" date="2020-08" db="EMBL/GenBank/DDBJ databases">
        <title>Genome public.</title>
        <authorList>
            <person name="Liu C."/>
            <person name="Sun Q."/>
        </authorList>
    </citation>
    <scope>NUCLEOTIDE SEQUENCE</scope>
    <source>
        <strain evidence="7">BX12</strain>
    </source>
</reference>
<comment type="function">
    <text evidence="4">Forms an intersubunit bridge (bridge B4) with the 23S rRNA of the 50S subunit in the ribosome.</text>
</comment>
<dbReference type="Pfam" id="PF00312">
    <property type="entry name" value="Ribosomal_S15"/>
    <property type="match status" value="1"/>
</dbReference>
<keyword evidence="2 4" id="KW-0687">Ribonucleoprotein</keyword>
<comment type="subunit">
    <text evidence="3 4">Part of the 30S ribosomal subunit. Forms a bridge to the 50S subunit in the 70S ribosome, contacting the 23S rRNA.</text>
</comment>
<comment type="function">
    <text evidence="4 6">One of the primary rRNA binding proteins, it binds directly to 16S rRNA where it helps nucleate assembly of the platform of the 30S subunit by binding and bridging several RNA helices of the 16S rRNA.</text>
</comment>
<evidence type="ECO:0000256" key="2">
    <source>
        <dbReference type="ARBA" id="ARBA00023274"/>
    </source>
</evidence>
<keyword evidence="4 6" id="KW-0699">rRNA-binding</keyword>
<proteinExistence type="inferred from homology"/>
<evidence type="ECO:0000313" key="8">
    <source>
        <dbReference type="Proteomes" id="UP000602647"/>
    </source>
</evidence>
<evidence type="ECO:0000256" key="4">
    <source>
        <dbReference type="HAMAP-Rule" id="MF_01343"/>
    </source>
</evidence>
<dbReference type="SMART" id="SM01387">
    <property type="entry name" value="Ribosomal_S15"/>
    <property type="match status" value="1"/>
</dbReference>
<comment type="similarity">
    <text evidence="4 5">Belongs to the universal ribosomal protein uS15 family.</text>
</comment>
<dbReference type="Gene3D" id="6.10.250.3130">
    <property type="match status" value="1"/>
</dbReference>
<dbReference type="GO" id="GO:0006412">
    <property type="term" value="P:translation"/>
    <property type="evidence" value="ECO:0007669"/>
    <property type="project" value="UniProtKB-UniRule"/>
</dbReference>
<dbReference type="InterPro" id="IPR009068">
    <property type="entry name" value="uS15_NS1_RNA-bd_sf"/>
</dbReference>
<dbReference type="GO" id="GO:0003735">
    <property type="term" value="F:structural constituent of ribosome"/>
    <property type="evidence" value="ECO:0007669"/>
    <property type="project" value="InterPro"/>
</dbReference>
<dbReference type="PANTHER" id="PTHR23321">
    <property type="entry name" value="RIBOSOMAL PROTEIN S15, BACTERIAL AND ORGANELLAR"/>
    <property type="match status" value="1"/>
</dbReference>